<sequence length="433" mass="49610">MPLCKSLTLAHTKPKGEDFESWHHSLNLQNAAKQVHHAIIHSTPDDLALRRDYKVWQRWEEKDGQYPAFETAVNRITELPHLEALELRFSDRYEGITDKHPFSDHVAEAESRLNTLKAVFGALDKRAANPKNSAVRSLTIENLQNLPIPNLTNSNAFRNVMKDVKELHLSIATEYNEHGPDRDVYKDERQTFEPFLQTELLAPIAHNLTALTLKFDQEWGTVPGQFNGRNLLFPKLESLALENFVIGHHDHMDWVYAQKTLKSFHLKDVRIASHLLVEEESIKKWGLQTDDWKSWPRGAFGHEADNARVFTFSGTWETVFGSIRTSLSNLVDLRLYDQTYGVIENNSKAFSKGVSPQRYIAFSEWILPSPWIEAESDGELLEFSEGWPEDELDDEKEEQMAAEDATLNPASINEEGDKRALDELLEAVKQRQG</sequence>
<feature type="region of interest" description="Disordered" evidence="1">
    <location>
        <begin position="385"/>
        <end position="416"/>
    </location>
</feature>
<reference evidence="2" key="1">
    <citation type="submission" date="2022-09" db="EMBL/GenBank/DDBJ databases">
        <title>Fusarium specimens isolated from Avocado Roots.</title>
        <authorList>
            <person name="Stajich J."/>
            <person name="Roper C."/>
            <person name="Heimlech-Rivalta G."/>
        </authorList>
    </citation>
    <scope>NUCLEOTIDE SEQUENCE</scope>
    <source>
        <strain evidence="2">A02</strain>
    </source>
</reference>
<feature type="compositionally biased region" description="Acidic residues" evidence="1">
    <location>
        <begin position="385"/>
        <end position="401"/>
    </location>
</feature>
<name>A0A9W8R1G1_9HYPO</name>
<proteinExistence type="predicted"/>
<comment type="caution">
    <text evidence="2">The sequence shown here is derived from an EMBL/GenBank/DDBJ whole genome shotgun (WGS) entry which is preliminary data.</text>
</comment>
<evidence type="ECO:0000313" key="2">
    <source>
        <dbReference type="EMBL" id="KAJ4183300.1"/>
    </source>
</evidence>
<dbReference type="AlphaFoldDB" id="A0A9W8R1G1"/>
<dbReference type="PANTHER" id="PTHR42057">
    <property type="entry name" value="F-BOX DOMAIN PROTEIN (AFU_ORTHOLOGUE AFUA_4G00200)"/>
    <property type="match status" value="1"/>
</dbReference>
<dbReference type="PANTHER" id="PTHR42057:SF2">
    <property type="entry name" value="F-BOX DOMAIN PROTEIN (AFU_ORTHOLOGUE AFUA_4G00200)-RELATED"/>
    <property type="match status" value="1"/>
</dbReference>
<evidence type="ECO:0000256" key="1">
    <source>
        <dbReference type="SAM" id="MobiDB-lite"/>
    </source>
</evidence>
<dbReference type="Proteomes" id="UP001152087">
    <property type="component" value="Unassembled WGS sequence"/>
</dbReference>
<protein>
    <submittedName>
        <fullName evidence="2">Uncharacterized protein</fullName>
    </submittedName>
</protein>
<evidence type="ECO:0000313" key="3">
    <source>
        <dbReference type="Proteomes" id="UP001152087"/>
    </source>
</evidence>
<dbReference type="EMBL" id="JAOQAV010000030">
    <property type="protein sequence ID" value="KAJ4183300.1"/>
    <property type="molecule type" value="Genomic_DNA"/>
</dbReference>
<organism evidence="2 3">
    <name type="scientific">Fusarium falciforme</name>
    <dbReference type="NCBI Taxonomy" id="195108"/>
    <lineage>
        <taxon>Eukaryota</taxon>
        <taxon>Fungi</taxon>
        <taxon>Dikarya</taxon>
        <taxon>Ascomycota</taxon>
        <taxon>Pezizomycotina</taxon>
        <taxon>Sordariomycetes</taxon>
        <taxon>Hypocreomycetidae</taxon>
        <taxon>Hypocreales</taxon>
        <taxon>Nectriaceae</taxon>
        <taxon>Fusarium</taxon>
        <taxon>Fusarium solani species complex</taxon>
    </lineage>
</organism>
<keyword evidence="3" id="KW-1185">Reference proteome</keyword>
<accession>A0A9W8R1G1</accession>
<gene>
    <name evidence="2" type="ORF">NW755_009790</name>
</gene>